<evidence type="ECO:0000313" key="1">
    <source>
        <dbReference type="EMBL" id="WUR02488.1"/>
    </source>
</evidence>
<gene>
    <name evidence="1" type="ORF">VNE69_02015</name>
</gene>
<keyword evidence="2" id="KW-1185">Reference proteome</keyword>
<sequence>MLHNFKLIFYLVYFDLPMDCKISPQNALMLDKICQTIKSQYLLIDITDKLRIQMVSDSKNVICNISFTSSFFLTSSLQNIVFRINKPRFSFSKMLNLKIESVPNFLIFIYEFDDYIYRHKYVIFNESVVDIPFNINKSDFIDPHLFYQVICQTSGSAKIEFDDQFGIVSNENISLKFQCPGFTGISFKFETEIFKKILSINDMFDSCLLNWEDDDSPVNINFYGTTMSVFLFIATQ</sequence>
<dbReference type="AlphaFoldDB" id="A0AAX4J9E8"/>
<dbReference type="RefSeq" id="XP_065328633.1">
    <property type="nucleotide sequence ID" value="XM_065472561.1"/>
</dbReference>
<proteinExistence type="predicted"/>
<organism evidence="1 2">
    <name type="scientific">Vairimorpha necatrix</name>
    <dbReference type="NCBI Taxonomy" id="6039"/>
    <lineage>
        <taxon>Eukaryota</taxon>
        <taxon>Fungi</taxon>
        <taxon>Fungi incertae sedis</taxon>
        <taxon>Microsporidia</taxon>
        <taxon>Nosematidae</taxon>
        <taxon>Vairimorpha</taxon>
    </lineage>
</organism>
<dbReference type="KEGG" id="vnx:VNE69_02015"/>
<protein>
    <submittedName>
        <fullName evidence="1">DNA damage checkpoint protein DDC1</fullName>
    </submittedName>
</protein>
<evidence type="ECO:0000313" key="2">
    <source>
        <dbReference type="Proteomes" id="UP001334084"/>
    </source>
</evidence>
<dbReference type="GeneID" id="90540305"/>
<reference evidence="1" key="1">
    <citation type="journal article" date="2024" name="BMC Genomics">
        <title>Functional annotation of a divergent genome using sequence and structure-based similarity.</title>
        <authorList>
            <person name="Svedberg D."/>
            <person name="Winiger R.R."/>
            <person name="Berg A."/>
            <person name="Sharma H."/>
            <person name="Tellgren-Roth C."/>
            <person name="Debrunner-Vossbrinck B.A."/>
            <person name="Vossbrinck C.R."/>
            <person name="Barandun J."/>
        </authorList>
    </citation>
    <scope>NUCLEOTIDE SEQUENCE</scope>
    <source>
        <strain evidence="1">Illinois isolate</strain>
    </source>
</reference>
<dbReference type="EMBL" id="CP142727">
    <property type="protein sequence ID" value="WUR02488.1"/>
    <property type="molecule type" value="Genomic_DNA"/>
</dbReference>
<accession>A0AAX4J9E8</accession>
<dbReference type="Proteomes" id="UP001334084">
    <property type="component" value="Chromosome 2"/>
</dbReference>
<name>A0AAX4J9E8_9MICR</name>